<dbReference type="SUPFAM" id="SSF52799">
    <property type="entry name" value="(Phosphotyrosine protein) phosphatases II"/>
    <property type="match status" value="1"/>
</dbReference>
<dbReference type="PANTHER" id="PTHR11524">
    <property type="entry name" value="60S RIBOSOMAL PROTEIN L7"/>
    <property type="match status" value="1"/>
</dbReference>
<dbReference type="PROSITE" id="PS50056">
    <property type="entry name" value="TYR_PHOSPHATASE_2"/>
    <property type="match status" value="1"/>
</dbReference>
<evidence type="ECO:0000256" key="2">
    <source>
        <dbReference type="ARBA" id="ARBA00022980"/>
    </source>
</evidence>
<dbReference type="PANTHER" id="PTHR11524:SF16">
    <property type="entry name" value="LARGE RIBOSOMAL SUBUNIT PROTEIN UL30"/>
    <property type="match status" value="1"/>
</dbReference>
<dbReference type="InterPro" id="IPR039699">
    <property type="entry name" value="Ribosomal_uL30"/>
</dbReference>
<sequence length="548" mass="63724">MGYTTATHEQVCVPETLLKKRRTTEKTDAEKQIAKLETQKQKRQVRNIIFKKADDYIKEYRQKENDEVRLKRQAKNQGNYYVAAQPKLLFVIRIQGINDIHPKVKKVLQLFRLLQINNGVFVRINKATSEMLQIIEPYVTYGPPNLKTVRELIYKRGYLKHNGQRIGISDNQLIADNLGKYGIICIEDIIHEIFTLGPHFKQVNQFLWPFKLSNPNGHKKVSWKPRKFKHYVEGGDAGDREFDINKLMSSLELLKSILLDKTRFAQYAHQKFTRILELESERSGGDEYQHKEARRNEVLNRYSNIIPFDNNCIKLRDKRLGEREYINASWILGPYGVPKNYIATQGPIQSTLIDFWRLVIEKQVPVIVCLTPEIENRIEKCARYWPIGEEIKLFENEVIELKVSNVKTERQDVESNCIVRTLLVQVFDKSTSSKIDSARVTQLHFLGWPDHGVPTETKHVISLIKLTRQFQEDMKPVLVHCSAGCGRTGTFCVIDTAEALLQSNKNLLVDPVFVITDAYRKQRTTMVQAQAQYKFCYKAIKDFMDTEE</sequence>
<keyword evidence="8" id="KW-1185">Reference proteome</keyword>
<dbReference type="InterPro" id="IPR016130">
    <property type="entry name" value="Tyr_Pase_AS"/>
</dbReference>
<protein>
    <submittedName>
        <fullName evidence="7">Uncharacterized protein</fullName>
    </submittedName>
</protein>
<evidence type="ECO:0000256" key="4">
    <source>
        <dbReference type="SAM" id="Coils"/>
    </source>
</evidence>
<dbReference type="Gene3D" id="3.30.1390.20">
    <property type="entry name" value="Ribosomal protein L30, ferredoxin-like fold domain"/>
    <property type="match status" value="1"/>
</dbReference>
<name>A0ABP9YAE0_9FUNG</name>
<dbReference type="PROSITE" id="PS00634">
    <property type="entry name" value="RIBOSOMAL_L30"/>
    <property type="match status" value="1"/>
</dbReference>
<dbReference type="InterPro" id="IPR035808">
    <property type="entry name" value="Ribosomal_uL30_euk_arc"/>
</dbReference>
<evidence type="ECO:0000313" key="7">
    <source>
        <dbReference type="EMBL" id="GAA5803725.1"/>
    </source>
</evidence>
<accession>A0ABP9YAE0</accession>
<dbReference type="InterPro" id="IPR005998">
    <property type="entry name" value="Ribosomal_uL30_euk"/>
</dbReference>
<dbReference type="InterPro" id="IPR036919">
    <property type="entry name" value="Ribo_uL30_ferredoxin-like_sf"/>
</dbReference>
<dbReference type="InterPro" id="IPR016082">
    <property type="entry name" value="Ribosomal_uL30_ferredoxin-like"/>
</dbReference>
<evidence type="ECO:0000259" key="5">
    <source>
        <dbReference type="PROSITE" id="PS50055"/>
    </source>
</evidence>
<dbReference type="SUPFAM" id="SSF55129">
    <property type="entry name" value="Ribosomal protein L30p/L7e"/>
    <property type="match status" value="1"/>
</dbReference>
<dbReference type="SMART" id="SM00404">
    <property type="entry name" value="PTPc_motif"/>
    <property type="match status" value="1"/>
</dbReference>
<dbReference type="InterPro" id="IPR000242">
    <property type="entry name" value="PTP_cat"/>
</dbReference>
<dbReference type="EMBL" id="BAABUJ010000030">
    <property type="protein sequence ID" value="GAA5803725.1"/>
    <property type="molecule type" value="Genomic_DNA"/>
</dbReference>
<evidence type="ECO:0000256" key="3">
    <source>
        <dbReference type="ARBA" id="ARBA00023274"/>
    </source>
</evidence>
<gene>
    <name evidence="7" type="ORF">HPULCUR_009209</name>
</gene>
<dbReference type="InterPro" id="IPR000387">
    <property type="entry name" value="Tyr_Pase_dom"/>
</dbReference>
<dbReference type="InterPro" id="IPR012988">
    <property type="entry name" value="Ribosomal_uL30_N_euk"/>
</dbReference>
<dbReference type="Pfam" id="PF00102">
    <property type="entry name" value="Y_phosphatase"/>
    <property type="match status" value="1"/>
</dbReference>
<dbReference type="SMART" id="SM00194">
    <property type="entry name" value="PTPc"/>
    <property type="match status" value="1"/>
</dbReference>
<dbReference type="InterPro" id="IPR029021">
    <property type="entry name" value="Prot-tyrosine_phosphatase-like"/>
</dbReference>
<feature type="domain" description="Tyrosine specific protein phosphatases" evidence="6">
    <location>
        <begin position="458"/>
        <end position="534"/>
    </location>
</feature>
<keyword evidence="4" id="KW-0175">Coiled coil</keyword>
<dbReference type="PROSITE" id="PS00383">
    <property type="entry name" value="TYR_PHOSPHATASE_1"/>
    <property type="match status" value="1"/>
</dbReference>
<reference evidence="7 8" key="1">
    <citation type="submission" date="2024-04" db="EMBL/GenBank/DDBJ databases">
        <title>genome sequences of Mucor flavus KT1a and Helicostylum pulchrum KT1b strains isolation_sourced from the surface of a dry-aged beef.</title>
        <authorList>
            <person name="Toyotome T."/>
            <person name="Hosono M."/>
            <person name="Torimaru M."/>
            <person name="Fukuda K."/>
            <person name="Mikami N."/>
        </authorList>
    </citation>
    <scope>NUCLEOTIDE SEQUENCE [LARGE SCALE GENOMIC DNA]</scope>
    <source>
        <strain evidence="7 8">KT1b</strain>
    </source>
</reference>
<dbReference type="NCBIfam" id="TIGR01310">
    <property type="entry name" value="uL30_euk"/>
    <property type="match status" value="1"/>
</dbReference>
<dbReference type="Gene3D" id="3.90.190.10">
    <property type="entry name" value="Protein tyrosine phosphatase superfamily"/>
    <property type="match status" value="1"/>
</dbReference>
<comment type="caution">
    <text evidence="7">The sequence shown here is derived from an EMBL/GenBank/DDBJ whole genome shotgun (WGS) entry which is preliminary data.</text>
</comment>
<dbReference type="InterPro" id="IPR018038">
    <property type="entry name" value="Ribosomal_uL30_CS"/>
</dbReference>
<comment type="similarity">
    <text evidence="1">Belongs to the universal ribosomal protein uL30 family.</text>
</comment>
<organism evidence="7 8">
    <name type="scientific">Helicostylum pulchrum</name>
    <dbReference type="NCBI Taxonomy" id="562976"/>
    <lineage>
        <taxon>Eukaryota</taxon>
        <taxon>Fungi</taxon>
        <taxon>Fungi incertae sedis</taxon>
        <taxon>Mucoromycota</taxon>
        <taxon>Mucoromycotina</taxon>
        <taxon>Mucoromycetes</taxon>
        <taxon>Mucorales</taxon>
        <taxon>Mucorineae</taxon>
        <taxon>Mucoraceae</taxon>
        <taxon>Helicostylum</taxon>
    </lineage>
</organism>
<dbReference type="Pfam" id="PF00327">
    <property type="entry name" value="Ribosomal_L30"/>
    <property type="match status" value="1"/>
</dbReference>
<dbReference type="CDD" id="cd18533">
    <property type="entry name" value="PTP_fungal"/>
    <property type="match status" value="1"/>
</dbReference>
<dbReference type="PRINTS" id="PR00700">
    <property type="entry name" value="PRTYPHPHTASE"/>
</dbReference>
<evidence type="ECO:0000259" key="6">
    <source>
        <dbReference type="PROSITE" id="PS50056"/>
    </source>
</evidence>
<evidence type="ECO:0000313" key="8">
    <source>
        <dbReference type="Proteomes" id="UP001476247"/>
    </source>
</evidence>
<dbReference type="Pfam" id="PF08079">
    <property type="entry name" value="Ribosomal_L30_N"/>
    <property type="match status" value="1"/>
</dbReference>
<evidence type="ECO:0000256" key="1">
    <source>
        <dbReference type="ARBA" id="ARBA00007594"/>
    </source>
</evidence>
<feature type="coiled-coil region" evidence="4">
    <location>
        <begin position="19"/>
        <end position="77"/>
    </location>
</feature>
<dbReference type="InterPro" id="IPR003595">
    <property type="entry name" value="Tyr_Pase_cat"/>
</dbReference>
<dbReference type="CDD" id="cd01657">
    <property type="entry name" value="Ribosomal_L7_archeal_euk"/>
    <property type="match status" value="1"/>
</dbReference>
<proteinExistence type="inferred from homology"/>
<dbReference type="PROSITE" id="PS50055">
    <property type="entry name" value="TYR_PHOSPHATASE_PTP"/>
    <property type="match status" value="1"/>
</dbReference>
<keyword evidence="3" id="KW-0687">Ribonucleoprotein</keyword>
<dbReference type="Proteomes" id="UP001476247">
    <property type="component" value="Unassembled WGS sequence"/>
</dbReference>
<feature type="domain" description="Tyrosine-protein phosphatase" evidence="5">
    <location>
        <begin position="268"/>
        <end position="543"/>
    </location>
</feature>
<keyword evidence="2" id="KW-0689">Ribosomal protein</keyword>